<dbReference type="InterPro" id="IPR056594">
    <property type="entry name" value="AT5G49610-like_b-prop"/>
</dbReference>
<evidence type="ECO:0000259" key="1">
    <source>
        <dbReference type="Pfam" id="PF23635"/>
    </source>
</evidence>
<name>A0ABC8WIX0_9POAL</name>
<reference evidence="2" key="1">
    <citation type="submission" date="2024-10" db="EMBL/GenBank/DDBJ databases">
        <authorList>
            <person name="Ryan C."/>
        </authorList>
    </citation>
    <scope>NUCLEOTIDE SEQUENCE [LARGE SCALE GENOMIC DNA]</scope>
</reference>
<feature type="domain" description="F-box protein AT5G49610-like beta-propeller" evidence="1">
    <location>
        <begin position="127"/>
        <end position="226"/>
    </location>
</feature>
<evidence type="ECO:0000313" key="3">
    <source>
        <dbReference type="Proteomes" id="UP001497457"/>
    </source>
</evidence>
<sequence length="351" mass="38879">MDGMGDTRPLSVGGIFLSLGRAQAPPALFARPSPAARARRILAGRQLERFVSTAVMTILDCCNGLLLLAADEAEKHQLDDGSSEWPPSPYTMSIYSSTTGSWEERPFVRDGGDPPGTFAEARSAREPETRHAVYWRGALYVHCKGDFILRIALPDCKYQVIKLPEGVSSNAYFYLHLARSKDGVCFALARAGLQLQVWFLNEADGKAEWLSKYDINLRAVDAHFKAHHDYPVDRPWILRDGHHRKGNSNRRPQVVEEWDSDNDDVLEVEADDGRGGEKGHSSGLVSILGFHPFKEVAFLQLSLGRVVACHLDTSKIQDLGNLCLGYCGAGDVVDTTFVYTPCWTGELSERN</sequence>
<dbReference type="PANTHER" id="PTHR34591">
    <property type="entry name" value="OS03G0653100 PROTEIN-RELATED"/>
    <property type="match status" value="1"/>
</dbReference>
<dbReference type="EMBL" id="OZ075122">
    <property type="protein sequence ID" value="CAL4910742.1"/>
    <property type="molecule type" value="Genomic_DNA"/>
</dbReference>
<dbReference type="PANTHER" id="PTHR34591:SF58">
    <property type="entry name" value="F-BOX DOMAIN-CONTAINING PROTEIN"/>
    <property type="match status" value="1"/>
</dbReference>
<dbReference type="Proteomes" id="UP001497457">
    <property type="component" value="Chromosome 12b"/>
</dbReference>
<dbReference type="AlphaFoldDB" id="A0ABC8WIX0"/>
<proteinExistence type="predicted"/>
<keyword evidence="3" id="KW-1185">Reference proteome</keyword>
<accession>A0ABC8WIX0</accession>
<protein>
    <recommendedName>
        <fullName evidence="1">F-box protein AT5G49610-like beta-propeller domain-containing protein</fullName>
    </recommendedName>
</protein>
<gene>
    <name evidence="2" type="ORF">URODEC1_LOCUS14562</name>
</gene>
<organism evidence="2 3">
    <name type="scientific">Urochloa decumbens</name>
    <dbReference type="NCBI Taxonomy" id="240449"/>
    <lineage>
        <taxon>Eukaryota</taxon>
        <taxon>Viridiplantae</taxon>
        <taxon>Streptophyta</taxon>
        <taxon>Embryophyta</taxon>
        <taxon>Tracheophyta</taxon>
        <taxon>Spermatophyta</taxon>
        <taxon>Magnoliopsida</taxon>
        <taxon>Liliopsida</taxon>
        <taxon>Poales</taxon>
        <taxon>Poaceae</taxon>
        <taxon>PACMAD clade</taxon>
        <taxon>Panicoideae</taxon>
        <taxon>Panicodae</taxon>
        <taxon>Paniceae</taxon>
        <taxon>Melinidinae</taxon>
        <taxon>Urochloa</taxon>
    </lineage>
</organism>
<evidence type="ECO:0000313" key="2">
    <source>
        <dbReference type="EMBL" id="CAL4910742.1"/>
    </source>
</evidence>
<dbReference type="Pfam" id="PF23635">
    <property type="entry name" value="Beta-prop_AT5G49610-like"/>
    <property type="match status" value="1"/>
</dbReference>